<keyword evidence="2" id="KW-1185">Reference proteome</keyword>
<dbReference type="Proteomes" id="UP001497444">
    <property type="component" value="Chromosome 6"/>
</dbReference>
<sequence>MPFCLELFTWCEGKGDGPLLLLLLRMVDELLGRDLLLVTVSCQQKNLNMHSSRLVALMINSL</sequence>
<dbReference type="EMBL" id="OZ020101">
    <property type="protein sequence ID" value="CAK9274969.1"/>
    <property type="molecule type" value="Genomic_DNA"/>
</dbReference>
<organism evidence="1 2">
    <name type="scientific">Sphagnum jensenii</name>
    <dbReference type="NCBI Taxonomy" id="128206"/>
    <lineage>
        <taxon>Eukaryota</taxon>
        <taxon>Viridiplantae</taxon>
        <taxon>Streptophyta</taxon>
        <taxon>Embryophyta</taxon>
        <taxon>Bryophyta</taxon>
        <taxon>Sphagnophytina</taxon>
        <taxon>Sphagnopsida</taxon>
        <taxon>Sphagnales</taxon>
        <taxon>Sphagnaceae</taxon>
        <taxon>Sphagnum</taxon>
    </lineage>
</organism>
<reference evidence="1" key="1">
    <citation type="submission" date="2024-02" db="EMBL/GenBank/DDBJ databases">
        <authorList>
            <consortium name="ELIXIR-Norway"/>
            <consortium name="Elixir Norway"/>
        </authorList>
    </citation>
    <scope>NUCLEOTIDE SEQUENCE</scope>
</reference>
<gene>
    <name evidence="1" type="ORF">CSSPJE1EN1_LOCUS20447</name>
</gene>
<evidence type="ECO:0000313" key="1">
    <source>
        <dbReference type="EMBL" id="CAK9274969.1"/>
    </source>
</evidence>
<accession>A0ABP0X7A2</accession>
<name>A0ABP0X7A2_9BRYO</name>
<proteinExistence type="predicted"/>
<evidence type="ECO:0000313" key="2">
    <source>
        <dbReference type="Proteomes" id="UP001497444"/>
    </source>
</evidence>
<protein>
    <submittedName>
        <fullName evidence="1">Uncharacterized protein</fullName>
    </submittedName>
</protein>